<feature type="transmembrane region" description="Helical" evidence="8">
    <location>
        <begin position="19"/>
        <end position="35"/>
    </location>
</feature>
<keyword evidence="3 8" id="KW-0812">Transmembrane</keyword>
<gene>
    <name evidence="9" type="ORF">B0A48_11395</name>
</gene>
<dbReference type="Gene3D" id="3.90.550.50">
    <property type="match status" value="1"/>
</dbReference>
<dbReference type="GO" id="GO:0016020">
    <property type="term" value="C:membrane"/>
    <property type="evidence" value="ECO:0007669"/>
    <property type="project" value="UniProtKB-SubCell"/>
</dbReference>
<evidence type="ECO:0000256" key="5">
    <source>
        <dbReference type="ARBA" id="ARBA00022989"/>
    </source>
</evidence>
<proteinExistence type="inferred from homology"/>
<dbReference type="Proteomes" id="UP000192596">
    <property type="component" value="Unassembled WGS sequence"/>
</dbReference>
<evidence type="ECO:0000256" key="3">
    <source>
        <dbReference type="ARBA" id="ARBA00022692"/>
    </source>
</evidence>
<keyword evidence="4" id="KW-0735">Signal-anchor</keyword>
<dbReference type="PANTHER" id="PTHR23033">
    <property type="entry name" value="BETA1,3-GALACTOSYLTRANSFERASE"/>
    <property type="match status" value="1"/>
</dbReference>
<comment type="subcellular location">
    <subcellularLocation>
        <location evidence="1">Membrane</location>
        <topology evidence="1">Single-pass type II membrane protein</topology>
    </subcellularLocation>
</comment>
<keyword evidence="6 8" id="KW-0472">Membrane</keyword>
<feature type="region of interest" description="Disordered" evidence="7">
    <location>
        <begin position="55"/>
        <end position="74"/>
    </location>
</feature>
<evidence type="ECO:0000256" key="7">
    <source>
        <dbReference type="SAM" id="MobiDB-lite"/>
    </source>
</evidence>
<dbReference type="EMBL" id="NAJO01000025">
    <property type="protein sequence ID" value="OQO03140.1"/>
    <property type="molecule type" value="Genomic_DNA"/>
</dbReference>
<protein>
    <recommendedName>
        <fullName evidence="11">Apple domain-containing protein</fullName>
    </recommendedName>
</protein>
<evidence type="ECO:0000313" key="9">
    <source>
        <dbReference type="EMBL" id="OQO03140.1"/>
    </source>
</evidence>
<name>A0A1V8SVR5_9PEZI</name>
<dbReference type="AlphaFoldDB" id="A0A1V8SVR5"/>
<evidence type="ECO:0000256" key="8">
    <source>
        <dbReference type="SAM" id="Phobius"/>
    </source>
</evidence>
<keyword evidence="5 8" id="KW-1133">Transmembrane helix</keyword>
<comment type="caution">
    <text evidence="9">The sequence shown here is derived from an EMBL/GenBank/DDBJ whole genome shotgun (WGS) entry which is preliminary data.</text>
</comment>
<dbReference type="OrthoDB" id="414175at2759"/>
<dbReference type="InParanoid" id="A0A1V8SVR5"/>
<evidence type="ECO:0000256" key="4">
    <source>
        <dbReference type="ARBA" id="ARBA00022968"/>
    </source>
</evidence>
<evidence type="ECO:0000256" key="2">
    <source>
        <dbReference type="ARBA" id="ARBA00006462"/>
    </source>
</evidence>
<evidence type="ECO:0000256" key="6">
    <source>
        <dbReference type="ARBA" id="ARBA00023136"/>
    </source>
</evidence>
<dbReference type="STRING" id="1507870.A0A1V8SVR5"/>
<evidence type="ECO:0000256" key="1">
    <source>
        <dbReference type="ARBA" id="ARBA00004606"/>
    </source>
</evidence>
<sequence>MGWSLARDFTGYARVQRRYWIVSFAFLIGFAYLQFEANPLARHPYALSQSLGSTSAAEHGVPDPARKTSGGADMECASLPGANDTVIIMKTGATELEDKFPIHLTTTLRCYPHQLVVSDHGEVYEGFVIHDVLEDVDEHIKATHPDFHLWRRLRDQGRAGLNASELSGPGVALPDGNGKPANPGWKLDKWKFLPMMRKTLEAFPDKKWYVFVETDTYIFWSTWLAYSAVLDWQKPYYIGAEMQIGEVLFAHGGSGYAVSRPALEQVVQDYTSHKQDWEKFTDGHWAGDCVLGKAFAESGTQLTWAWPIWQGDPIHNMKYDRVENDRQLWCDPSVSYHRMTPSAIEDLWNYEQSWVDRRENISLPYHRHSDIYANYVLPKSSDPRESWDNNATDDKGPAKTPAACRAICEADESCVQYVLNDEGKCLTTWRPSFGEAATGR</sequence>
<evidence type="ECO:0000313" key="10">
    <source>
        <dbReference type="Proteomes" id="UP000192596"/>
    </source>
</evidence>
<accession>A0A1V8SVR5</accession>
<evidence type="ECO:0008006" key="11">
    <source>
        <dbReference type="Google" id="ProtNLM"/>
    </source>
</evidence>
<dbReference type="InterPro" id="IPR026050">
    <property type="entry name" value="C1GALT1/C1GALT1_chp1"/>
</dbReference>
<comment type="similarity">
    <text evidence="2">Belongs to the glycosyltransferase 31 family. Beta3-Gal-T subfamily.</text>
</comment>
<reference evidence="10" key="1">
    <citation type="submission" date="2017-03" db="EMBL/GenBank/DDBJ databases">
        <title>Genomes of endolithic fungi from Antarctica.</title>
        <authorList>
            <person name="Coleine C."/>
            <person name="Masonjones S."/>
            <person name="Stajich J.E."/>
        </authorList>
    </citation>
    <scope>NUCLEOTIDE SEQUENCE [LARGE SCALE GENOMIC DNA]</scope>
    <source>
        <strain evidence="10">CCFEE 5527</strain>
    </source>
</reference>
<dbReference type="PANTHER" id="PTHR23033:SF47">
    <property type="entry name" value="APPLE DOMAIN-CONTAINING PROTEIN-RELATED"/>
    <property type="match status" value="1"/>
</dbReference>
<keyword evidence="10" id="KW-1185">Reference proteome</keyword>
<organism evidence="9 10">
    <name type="scientific">Cryoendolithus antarcticus</name>
    <dbReference type="NCBI Taxonomy" id="1507870"/>
    <lineage>
        <taxon>Eukaryota</taxon>
        <taxon>Fungi</taxon>
        <taxon>Dikarya</taxon>
        <taxon>Ascomycota</taxon>
        <taxon>Pezizomycotina</taxon>
        <taxon>Dothideomycetes</taxon>
        <taxon>Dothideomycetidae</taxon>
        <taxon>Cladosporiales</taxon>
        <taxon>Cladosporiaceae</taxon>
        <taxon>Cryoendolithus</taxon>
    </lineage>
</organism>